<feature type="domain" description="Radical SAM core" evidence="8">
    <location>
        <begin position="55"/>
        <end position="278"/>
    </location>
</feature>
<dbReference type="InterPro" id="IPR007197">
    <property type="entry name" value="rSAM"/>
</dbReference>
<dbReference type="EMBL" id="CP061336">
    <property type="protein sequence ID" value="QNU67063.1"/>
    <property type="molecule type" value="Genomic_DNA"/>
</dbReference>
<evidence type="ECO:0000256" key="2">
    <source>
        <dbReference type="ARBA" id="ARBA00022485"/>
    </source>
</evidence>
<dbReference type="Pfam" id="PF04055">
    <property type="entry name" value="Radical_SAM"/>
    <property type="match status" value="1"/>
</dbReference>
<accession>A0A4U7JIA2</accession>
<evidence type="ECO:0000259" key="8">
    <source>
        <dbReference type="PROSITE" id="PS51918"/>
    </source>
</evidence>
<dbReference type="PROSITE" id="PS01305">
    <property type="entry name" value="MOAA_NIFB_PQQE"/>
    <property type="match status" value="1"/>
</dbReference>
<evidence type="ECO:0000313" key="10">
    <source>
        <dbReference type="Proteomes" id="UP000306409"/>
    </source>
</evidence>
<comment type="cofactor">
    <cofactor evidence="1">
        <name>[4Fe-4S] cluster</name>
        <dbReference type="ChEBI" id="CHEBI:49883"/>
    </cofactor>
</comment>
<dbReference type="AlphaFoldDB" id="A0A4U7JIA2"/>
<gene>
    <name evidence="9" type="ORF">EHE19_000440</name>
</gene>
<keyword evidence="10" id="KW-1185">Reference proteome</keyword>
<dbReference type="KEGG" id="rher:EHE19_000440"/>
<dbReference type="PANTHER" id="PTHR11228">
    <property type="entry name" value="RADICAL SAM DOMAIN PROTEIN"/>
    <property type="match status" value="1"/>
</dbReference>
<evidence type="ECO:0000256" key="5">
    <source>
        <dbReference type="ARBA" id="ARBA00023002"/>
    </source>
</evidence>
<keyword evidence="3" id="KW-0949">S-adenosyl-L-methionine</keyword>
<dbReference type="SFLD" id="SFLDG01386">
    <property type="entry name" value="main_SPASM_domain-containing"/>
    <property type="match status" value="1"/>
</dbReference>
<dbReference type="InterPro" id="IPR013785">
    <property type="entry name" value="Aldolase_TIM"/>
</dbReference>
<dbReference type="PANTHER" id="PTHR11228:SF7">
    <property type="entry name" value="PQQA PEPTIDE CYCLASE"/>
    <property type="match status" value="1"/>
</dbReference>
<dbReference type="InterPro" id="IPR006638">
    <property type="entry name" value="Elp3/MiaA/NifB-like_rSAM"/>
</dbReference>
<evidence type="ECO:0000256" key="7">
    <source>
        <dbReference type="ARBA" id="ARBA00023014"/>
    </source>
</evidence>
<evidence type="ECO:0000256" key="6">
    <source>
        <dbReference type="ARBA" id="ARBA00023004"/>
    </source>
</evidence>
<keyword evidence="4" id="KW-0479">Metal-binding</keyword>
<dbReference type="InterPro" id="IPR050377">
    <property type="entry name" value="Radical_SAM_PqqE_MftC-like"/>
</dbReference>
<name>A0A4U7JIA2_9FIRM</name>
<sequence length="382" mass="43280">MPLFDYERESISHIDKNEVLPDMYSTNTSEYFIDFEQSMDQLGRLEEMGLFMEYFIAPTFLIWEITSNCPLRCSFCSGDFPNENGDELTSEEKISLAQELIDAKIWGINLSGGEPLLSQDLLTLVNMFSDNGVAVNIVTSGWGMTKEIAKVLSEKNMVGVVFSLDAPREEIHDELRGRKGAFKEALNAIHLLREAGMAYISVESVITQKNIDYIDEMVEFCRDNGISQIRFQPVVLIGRGNERNDLGLSKEQLELLAAKVKDIRNVIFTEIINNVDKPKIQVNLIDQSTHIIYGIKTGRNIGGIIKYDGTLKISAYLHYTFGNIRNSNGFMNIWRNGYNVGWRHPELISTLSSVRNIKDIELAAKNMNYKAKSLDVQIVKPK</sequence>
<dbReference type="GO" id="GO:0032324">
    <property type="term" value="P:molybdopterin cofactor biosynthetic process"/>
    <property type="evidence" value="ECO:0007669"/>
    <property type="project" value="UniProtKB-ARBA"/>
</dbReference>
<keyword evidence="5" id="KW-0560">Oxidoreductase</keyword>
<dbReference type="GO" id="GO:0016491">
    <property type="term" value="F:oxidoreductase activity"/>
    <property type="evidence" value="ECO:0007669"/>
    <property type="project" value="UniProtKB-KW"/>
</dbReference>
<dbReference type="SFLD" id="SFLDG01067">
    <property type="entry name" value="SPASM/twitch_domain_containing"/>
    <property type="match status" value="1"/>
</dbReference>
<dbReference type="InterPro" id="IPR058240">
    <property type="entry name" value="rSAM_sf"/>
</dbReference>
<reference evidence="9 10" key="1">
    <citation type="submission" date="2020-09" db="EMBL/GenBank/DDBJ databases">
        <title>Characterization and genome sequencing of Ruminiclostridium sp. nov. MA18.</title>
        <authorList>
            <person name="Rettenmaier R."/>
            <person name="Kowollik M.-L."/>
            <person name="Liebl W."/>
            <person name="Zverlov V."/>
        </authorList>
    </citation>
    <scope>NUCLEOTIDE SEQUENCE [LARGE SCALE GENOMIC DNA]</scope>
    <source>
        <strain evidence="9 10">MA18</strain>
    </source>
</reference>
<proteinExistence type="predicted"/>
<dbReference type="OrthoDB" id="1737006at2"/>
<dbReference type="SMART" id="SM00729">
    <property type="entry name" value="Elp3"/>
    <property type="match status" value="1"/>
</dbReference>
<dbReference type="CDD" id="cd01335">
    <property type="entry name" value="Radical_SAM"/>
    <property type="match status" value="1"/>
</dbReference>
<dbReference type="PROSITE" id="PS51918">
    <property type="entry name" value="RADICAL_SAM"/>
    <property type="match status" value="1"/>
</dbReference>
<dbReference type="InterPro" id="IPR000385">
    <property type="entry name" value="MoaA_NifB_PqqE_Fe-S-bd_CS"/>
</dbReference>
<dbReference type="Gene3D" id="3.20.20.70">
    <property type="entry name" value="Aldolase class I"/>
    <property type="match status" value="1"/>
</dbReference>
<keyword evidence="2" id="KW-0004">4Fe-4S</keyword>
<dbReference type="GO" id="GO:0046872">
    <property type="term" value="F:metal ion binding"/>
    <property type="evidence" value="ECO:0007669"/>
    <property type="project" value="UniProtKB-KW"/>
</dbReference>
<keyword evidence="6" id="KW-0408">Iron</keyword>
<dbReference type="SFLD" id="SFLDS00029">
    <property type="entry name" value="Radical_SAM"/>
    <property type="match status" value="1"/>
</dbReference>
<dbReference type="GO" id="GO:0051539">
    <property type="term" value="F:4 iron, 4 sulfur cluster binding"/>
    <property type="evidence" value="ECO:0007669"/>
    <property type="project" value="UniProtKB-KW"/>
</dbReference>
<dbReference type="RefSeq" id="WP_137697129.1">
    <property type="nucleotide sequence ID" value="NZ_CP061336.1"/>
</dbReference>
<dbReference type="Proteomes" id="UP000306409">
    <property type="component" value="Chromosome"/>
</dbReference>
<evidence type="ECO:0000256" key="3">
    <source>
        <dbReference type="ARBA" id="ARBA00022691"/>
    </source>
</evidence>
<organism evidence="9 10">
    <name type="scientific">Ruminiclostridium herbifermentans</name>
    <dbReference type="NCBI Taxonomy" id="2488810"/>
    <lineage>
        <taxon>Bacteria</taxon>
        <taxon>Bacillati</taxon>
        <taxon>Bacillota</taxon>
        <taxon>Clostridia</taxon>
        <taxon>Eubacteriales</taxon>
        <taxon>Oscillospiraceae</taxon>
        <taxon>Ruminiclostridium</taxon>
    </lineage>
</organism>
<keyword evidence="7" id="KW-0411">Iron-sulfur</keyword>
<protein>
    <submittedName>
        <fullName evidence="9">Radical SAM protein</fullName>
    </submittedName>
</protein>
<evidence type="ECO:0000256" key="1">
    <source>
        <dbReference type="ARBA" id="ARBA00001966"/>
    </source>
</evidence>
<evidence type="ECO:0000256" key="4">
    <source>
        <dbReference type="ARBA" id="ARBA00022723"/>
    </source>
</evidence>
<dbReference type="SUPFAM" id="SSF102114">
    <property type="entry name" value="Radical SAM enzymes"/>
    <property type="match status" value="1"/>
</dbReference>
<evidence type="ECO:0000313" key="9">
    <source>
        <dbReference type="EMBL" id="QNU67063.1"/>
    </source>
</evidence>